<dbReference type="AlphaFoldDB" id="A0A1Y5T6U8"/>
<reference evidence="7 8" key="1">
    <citation type="submission" date="2017-03" db="EMBL/GenBank/DDBJ databases">
        <authorList>
            <person name="Afonso C.L."/>
            <person name="Miller P.J."/>
            <person name="Scott M.A."/>
            <person name="Spackman E."/>
            <person name="Goraichik I."/>
            <person name="Dimitrov K.M."/>
            <person name="Suarez D.L."/>
            <person name="Swayne D.E."/>
        </authorList>
    </citation>
    <scope>NUCLEOTIDE SEQUENCE [LARGE SCALE GENOMIC DNA]</scope>
    <source>
        <strain evidence="7 8">CECT 8397</strain>
    </source>
</reference>
<gene>
    <name evidence="7" type="primary">rafA</name>
    <name evidence="7" type="ORF">PSJ8397_02894</name>
</gene>
<evidence type="ECO:0000256" key="4">
    <source>
        <dbReference type="ARBA" id="ARBA00023295"/>
    </source>
</evidence>
<dbReference type="Gene3D" id="2.60.40.1180">
    <property type="entry name" value="Golgi alpha-mannosidase II"/>
    <property type="match status" value="1"/>
</dbReference>
<dbReference type="InterPro" id="IPR013785">
    <property type="entry name" value="Aldolase_TIM"/>
</dbReference>
<dbReference type="GO" id="GO:0004557">
    <property type="term" value="F:alpha-galactosidase activity"/>
    <property type="evidence" value="ECO:0007669"/>
    <property type="project" value="UniProtKB-EC"/>
</dbReference>
<dbReference type="OrthoDB" id="9758822at2"/>
<dbReference type="CDD" id="cd14791">
    <property type="entry name" value="GH36"/>
    <property type="match status" value="1"/>
</dbReference>
<dbReference type="InterPro" id="IPR002252">
    <property type="entry name" value="Glyco_hydro_36"/>
</dbReference>
<dbReference type="Pfam" id="PF16875">
    <property type="entry name" value="Glyco_hydro_36N"/>
    <property type="match status" value="1"/>
</dbReference>
<dbReference type="InterPro" id="IPR031705">
    <property type="entry name" value="Glyco_hydro_36_C"/>
</dbReference>
<dbReference type="SUPFAM" id="SSF51445">
    <property type="entry name" value="(Trans)glycosidases"/>
    <property type="match status" value="1"/>
</dbReference>
<keyword evidence="3 7" id="KW-0378">Hydrolase</keyword>
<dbReference type="FunFam" id="3.20.20.70:FF:000118">
    <property type="entry name" value="Alpha-galactosidase"/>
    <property type="match status" value="1"/>
</dbReference>
<dbReference type="InterPro" id="IPR038417">
    <property type="entry name" value="Alpga-gal_N_sf"/>
</dbReference>
<evidence type="ECO:0000313" key="7">
    <source>
        <dbReference type="EMBL" id="SLN55106.1"/>
    </source>
</evidence>
<dbReference type="Gene3D" id="3.20.20.70">
    <property type="entry name" value="Aldolase class I"/>
    <property type="match status" value="1"/>
</dbReference>
<dbReference type="Gene3D" id="2.70.98.60">
    <property type="entry name" value="alpha-galactosidase from lactobacil brevis"/>
    <property type="match status" value="1"/>
</dbReference>
<evidence type="ECO:0000256" key="1">
    <source>
        <dbReference type="ARBA" id="ARBA00001255"/>
    </source>
</evidence>
<keyword evidence="8" id="KW-1185">Reference proteome</keyword>
<dbReference type="PRINTS" id="PR00743">
    <property type="entry name" value="GLHYDRLASE36"/>
</dbReference>
<dbReference type="Proteomes" id="UP000193623">
    <property type="component" value="Unassembled WGS sequence"/>
</dbReference>
<feature type="domain" description="Glycosyl hydrolase family 36 N-terminal" evidence="6">
    <location>
        <begin position="50"/>
        <end position="268"/>
    </location>
</feature>
<name>A0A1Y5T6U8_9RHOB</name>
<proteinExistence type="predicted"/>
<dbReference type="Pfam" id="PF16874">
    <property type="entry name" value="Glyco_hydro_36C"/>
    <property type="match status" value="1"/>
</dbReference>
<comment type="catalytic activity">
    <reaction evidence="1">
        <text>Hydrolysis of terminal, non-reducing alpha-D-galactose residues in alpha-D-galactosides, including galactose oligosaccharides, galactomannans and galactolipids.</text>
        <dbReference type="EC" id="3.2.1.22"/>
    </reaction>
</comment>
<dbReference type="InterPro" id="IPR031704">
    <property type="entry name" value="Glyco_hydro_36_N"/>
</dbReference>
<evidence type="ECO:0000256" key="2">
    <source>
        <dbReference type="ARBA" id="ARBA00012755"/>
    </source>
</evidence>
<protein>
    <recommendedName>
        <fullName evidence="2">alpha-galactosidase</fullName>
        <ecNumber evidence="2">3.2.1.22</ecNumber>
    </recommendedName>
</protein>
<accession>A0A1Y5T6U8</accession>
<dbReference type="PANTHER" id="PTHR43053">
    <property type="entry name" value="GLYCOSIDASE FAMILY 31"/>
    <property type="match status" value="1"/>
</dbReference>
<dbReference type="EC" id="3.2.1.22" evidence="2"/>
<keyword evidence="4 7" id="KW-0326">Glycosidase</keyword>
<dbReference type="EMBL" id="FWFT01000005">
    <property type="protein sequence ID" value="SLN55106.1"/>
    <property type="molecule type" value="Genomic_DNA"/>
</dbReference>
<dbReference type="InterPro" id="IPR050985">
    <property type="entry name" value="Alpha-glycosidase_related"/>
</dbReference>
<dbReference type="InterPro" id="IPR013780">
    <property type="entry name" value="Glyco_hydro_b"/>
</dbReference>
<dbReference type="InterPro" id="IPR017853">
    <property type="entry name" value="GH"/>
</dbReference>
<evidence type="ECO:0000259" key="6">
    <source>
        <dbReference type="Pfam" id="PF16875"/>
    </source>
</evidence>
<dbReference type="GO" id="GO:0016052">
    <property type="term" value="P:carbohydrate catabolic process"/>
    <property type="evidence" value="ECO:0007669"/>
    <property type="project" value="InterPro"/>
</dbReference>
<organism evidence="7 8">
    <name type="scientific">Pseudooctadecabacter jejudonensis</name>
    <dbReference type="NCBI Taxonomy" id="1391910"/>
    <lineage>
        <taxon>Bacteria</taxon>
        <taxon>Pseudomonadati</taxon>
        <taxon>Pseudomonadota</taxon>
        <taxon>Alphaproteobacteria</taxon>
        <taxon>Rhodobacterales</taxon>
        <taxon>Paracoccaceae</taxon>
        <taxon>Pseudooctadecabacter</taxon>
    </lineage>
</organism>
<dbReference type="PANTHER" id="PTHR43053:SF3">
    <property type="entry name" value="ALPHA-GALACTOSIDASE C-RELATED"/>
    <property type="match status" value="1"/>
</dbReference>
<evidence type="ECO:0000256" key="3">
    <source>
        <dbReference type="ARBA" id="ARBA00022801"/>
    </source>
</evidence>
<evidence type="ECO:0000259" key="5">
    <source>
        <dbReference type="Pfam" id="PF16874"/>
    </source>
</evidence>
<feature type="domain" description="Glycosyl hydrolase family 36 C-terminal" evidence="5">
    <location>
        <begin position="630"/>
        <end position="706"/>
    </location>
</feature>
<sequence>MTTPTTSAAAAPAAALPIDDTGVARRPVDHTWRLDDGRQTMVITATGERLPQVVYWGARLPLREDLETLHNAHMIDVTGGMLDENPDLSLCPEASRTFPGQPGLIVRSQDGTPLLPKFCFDSVETGRDLQIRYRDEGNGLTLSFEFTTDAETNMIVARTVLNADNPIHLHWLAAPVVPAPQASDEMIDFTGRWCGEFQTNRTAWSPGIRYRENRTGRTGHEHFPGLIVPCTGATNTQGEAYAFHYGWSGGHRMVAEELPDGRRQIQWGHAARMEHEAATEFATAPLYMTYSADGLNGCAVSFQRHVRDRIVTWPKPDRPRPVHYNCWEAVYFDHKLDVLKDIANRAAALGAERFVLDDGWFGNRDDDTRALSDWEVDVRKYPDGLGPLIDHVHAQGMAFGIWFEPEMINPDSDIHRAHPDWALGSEDQLLGRQQKALNMALPAVRDYLYDRIARVLQDHPIDYIKWDHNRVLPMPDAAQTRGSYALIDRLRADFPHVEIESCASGGGRIDFGILKRTQRVWLSDSNDALERLNIQHNAALFLPLSITGSHVGPRRCHTSGRVFDISFRAWVAAQRHMGFEMDPRELDDYETRVLTEVTSWWKHNRDWMEDADILRLDSSDPAVICEQQMTREGDRFVVFAGKAATSAQISPRPLRLTNLDPTAMYEINLANRLTASHLSRGVPALKDGPVAVSGAYLMHHGLTLPWSFPDTMWVVEGTRL</sequence>
<evidence type="ECO:0000313" key="8">
    <source>
        <dbReference type="Proteomes" id="UP000193623"/>
    </source>
</evidence>
<dbReference type="Pfam" id="PF02065">
    <property type="entry name" value="Melibiase"/>
    <property type="match status" value="1"/>
</dbReference>